<evidence type="ECO:0000313" key="2">
    <source>
        <dbReference type="EMBL" id="OIR07153.1"/>
    </source>
</evidence>
<dbReference type="Gene3D" id="3.40.50.2000">
    <property type="entry name" value="Glycogen Phosphorylase B"/>
    <property type="match status" value="1"/>
</dbReference>
<evidence type="ECO:0000259" key="1">
    <source>
        <dbReference type="Pfam" id="PF13579"/>
    </source>
</evidence>
<dbReference type="InterPro" id="IPR028098">
    <property type="entry name" value="Glyco_trans_4-like_N"/>
</dbReference>
<name>A0A1J5SFD8_9ZZZZ</name>
<dbReference type="EMBL" id="MLJW01000039">
    <property type="protein sequence ID" value="OIR07153.1"/>
    <property type="molecule type" value="Genomic_DNA"/>
</dbReference>
<organism evidence="2">
    <name type="scientific">mine drainage metagenome</name>
    <dbReference type="NCBI Taxonomy" id="410659"/>
    <lineage>
        <taxon>unclassified sequences</taxon>
        <taxon>metagenomes</taxon>
        <taxon>ecological metagenomes</taxon>
    </lineage>
</organism>
<protein>
    <recommendedName>
        <fullName evidence="1">Glycosyltransferase subfamily 4-like N-terminal domain-containing protein</fullName>
    </recommendedName>
</protein>
<reference evidence="2" key="1">
    <citation type="submission" date="2016-10" db="EMBL/GenBank/DDBJ databases">
        <title>Sequence of Gallionella enrichment culture.</title>
        <authorList>
            <person name="Poehlein A."/>
            <person name="Muehling M."/>
            <person name="Daniel R."/>
        </authorList>
    </citation>
    <scope>NUCLEOTIDE SEQUENCE</scope>
</reference>
<sequence>MSRVLMIAYHFPPLSGSSGIQRTLRFVQHLPSLGWQPLVLSADPRCYEQRGDDLMADIPPGTVARRAFALDTARQLSVGGRYFGWMARPDRWVSWRFAAIAEGLRMIKQFKPDVIWSTYPIATAHLIGAALHHRSGLPWIADFRDPMAQDGYPADTKTWQSYKRIEEEAIRFARFCVFTTPGAARTYRSRYPEASDRIMVVENGFDEDSFSLAESLSESGEPLLPGGVLLLHSGIVYPAERDPRPLFVALRRLVESGRLRPGEMRIRFRAAMHEQLLNTLATENGVEKFIEVCPSIAYRGALVEMLRADALLVLQSNDCNDQIPAKLYEYLRAGRPIIGLTDPEGDTAGALRQAGLDAIARLESADEIEALLPAFLASVRKRTAPLPHAAEVARASRRGRTASLVQLIERCR</sequence>
<gene>
    <name evidence="2" type="ORF">GALL_107420</name>
</gene>
<proteinExistence type="predicted"/>
<accession>A0A1J5SFD8</accession>
<dbReference type="SUPFAM" id="SSF53756">
    <property type="entry name" value="UDP-Glycosyltransferase/glycogen phosphorylase"/>
    <property type="match status" value="1"/>
</dbReference>
<dbReference type="Pfam" id="PF13579">
    <property type="entry name" value="Glyco_trans_4_4"/>
    <property type="match status" value="1"/>
</dbReference>
<feature type="domain" description="Glycosyltransferase subfamily 4-like N-terminal" evidence="1">
    <location>
        <begin position="21"/>
        <end position="204"/>
    </location>
</feature>
<dbReference type="AlphaFoldDB" id="A0A1J5SFD8"/>
<comment type="caution">
    <text evidence="2">The sequence shown here is derived from an EMBL/GenBank/DDBJ whole genome shotgun (WGS) entry which is preliminary data.</text>
</comment>